<dbReference type="Proteomes" id="UP001575105">
    <property type="component" value="Unassembled WGS sequence"/>
</dbReference>
<dbReference type="EMBL" id="JBGUBD010000003">
    <property type="protein sequence ID" value="MFA9477728.1"/>
    <property type="molecule type" value="Genomic_DNA"/>
</dbReference>
<sequence length="520" mass="56327">MADRYDPETLLAYIEGDLSDDARARFEAKLADDAELRRLVAGLKRDRAAMRDLPSEPPPTGMVDDVMQQLERQMLLGSPSDEPIPIESAKRPPRRHRVYKGLAYSGIAAIMLLSGGLILYTLTGTDAIETAQRLVQLGQTQESARDVADGRDVPAAVESGERADLSDRPMASPGDLTMADRDESLLDAPTTLAERAPTAMRAEALAMEREAAAELRPQPESMTLEADELVRPWEQDGTLASRLRLNDGLRLDRPLEGTGEAMVTRDVDAFDVTAMPSVSEPPPLTLGHRASALPRELYELSIGWDADAVDVAEAVEVGDAEVTLADDAAESQRIQVKVVSADVARTHAELSQWAAEQGSAVAMHTGTTTAYTRGLDASRDDGPATMRTQAQEADAVGDEHVAMTSPTRVQVGEQVGRMHLEGRQLPELLAYLNREDGQQRAELVFGGGEGIMHLPPTSLALDELAEWSTLRPPMQQASQVRTWMDIDVVILPLDGDVADEAVDALPDALLEELPDDAPDE</sequence>
<keyword evidence="2" id="KW-0472">Membrane</keyword>
<name>A0ABV4U638_9BACT</name>
<evidence type="ECO:0000256" key="1">
    <source>
        <dbReference type="SAM" id="MobiDB-lite"/>
    </source>
</evidence>
<evidence type="ECO:0000256" key="2">
    <source>
        <dbReference type="SAM" id="Phobius"/>
    </source>
</evidence>
<evidence type="ECO:0000313" key="4">
    <source>
        <dbReference type="Proteomes" id="UP001575105"/>
    </source>
</evidence>
<evidence type="ECO:0000313" key="3">
    <source>
        <dbReference type="EMBL" id="MFA9477728.1"/>
    </source>
</evidence>
<organism evidence="3 4">
    <name type="scientific">Natronomicrosphaera hydrolytica</name>
    <dbReference type="NCBI Taxonomy" id="3242702"/>
    <lineage>
        <taxon>Bacteria</taxon>
        <taxon>Pseudomonadati</taxon>
        <taxon>Planctomycetota</taxon>
        <taxon>Phycisphaerae</taxon>
        <taxon>Phycisphaerales</taxon>
        <taxon>Phycisphaeraceae</taxon>
        <taxon>Natronomicrosphaera</taxon>
    </lineage>
</organism>
<gene>
    <name evidence="3" type="ORF">ACERK3_05400</name>
</gene>
<dbReference type="InterPro" id="IPR041916">
    <property type="entry name" value="Anti_sigma_zinc_sf"/>
</dbReference>
<protein>
    <submittedName>
        <fullName evidence="3">Anti-sigma factor</fullName>
    </submittedName>
</protein>
<reference evidence="3 4" key="1">
    <citation type="submission" date="2024-08" db="EMBL/GenBank/DDBJ databases">
        <title>Whole-genome sequencing of halo(alkali)philic microorganisms from hypersaline lakes.</title>
        <authorList>
            <person name="Sorokin D.Y."/>
            <person name="Merkel A.Y."/>
            <person name="Messina E."/>
            <person name="Yakimov M."/>
        </authorList>
    </citation>
    <scope>NUCLEOTIDE SEQUENCE [LARGE SCALE GENOMIC DNA]</scope>
    <source>
        <strain evidence="3 4">AB-hyl4</strain>
    </source>
</reference>
<comment type="caution">
    <text evidence="3">The sequence shown here is derived from an EMBL/GenBank/DDBJ whole genome shotgun (WGS) entry which is preliminary data.</text>
</comment>
<keyword evidence="2" id="KW-0812">Transmembrane</keyword>
<proteinExistence type="predicted"/>
<feature type="region of interest" description="Disordered" evidence="1">
    <location>
        <begin position="140"/>
        <end position="181"/>
    </location>
</feature>
<dbReference type="RefSeq" id="WP_425344654.1">
    <property type="nucleotide sequence ID" value="NZ_JBGUBD010000003.1"/>
</dbReference>
<feature type="compositionally biased region" description="Basic and acidic residues" evidence="1">
    <location>
        <begin position="143"/>
        <end position="152"/>
    </location>
</feature>
<keyword evidence="4" id="KW-1185">Reference proteome</keyword>
<keyword evidence="2" id="KW-1133">Transmembrane helix</keyword>
<feature type="transmembrane region" description="Helical" evidence="2">
    <location>
        <begin position="101"/>
        <end position="122"/>
    </location>
</feature>
<accession>A0ABV4U638</accession>
<dbReference type="Gene3D" id="1.10.10.1320">
    <property type="entry name" value="Anti-sigma factor, zinc-finger domain"/>
    <property type="match status" value="1"/>
</dbReference>